<dbReference type="EMBL" id="BLLF01000325">
    <property type="protein sequence ID" value="GFH10545.1"/>
    <property type="molecule type" value="Genomic_DNA"/>
</dbReference>
<comment type="caution">
    <text evidence="3">The sequence shown here is derived from an EMBL/GenBank/DDBJ whole genome shotgun (WGS) entry which is preliminary data.</text>
</comment>
<feature type="non-terminal residue" evidence="3">
    <location>
        <position position="298"/>
    </location>
</feature>
<dbReference type="GO" id="GO:0006361">
    <property type="term" value="P:transcription initiation at RNA polymerase I promoter"/>
    <property type="evidence" value="ECO:0007669"/>
    <property type="project" value="InterPro"/>
</dbReference>
<dbReference type="Proteomes" id="UP000485058">
    <property type="component" value="Unassembled WGS sequence"/>
</dbReference>
<evidence type="ECO:0000313" key="3">
    <source>
        <dbReference type="EMBL" id="GFH10545.1"/>
    </source>
</evidence>
<gene>
    <name evidence="3" type="ORF">HaLaN_05876</name>
</gene>
<comment type="similarity">
    <text evidence="1">Belongs to the RRN3 family.</text>
</comment>
<dbReference type="InterPro" id="IPR007991">
    <property type="entry name" value="RNA_pol_I_trans_ini_fac_RRN3"/>
</dbReference>
<dbReference type="PANTHER" id="PTHR12790">
    <property type="entry name" value="TRANSCRIPTION INITIATION FACTOR IA RRN3"/>
    <property type="match status" value="1"/>
</dbReference>
<dbReference type="GO" id="GO:0001181">
    <property type="term" value="F:RNA polymerase I general transcription initiation factor activity"/>
    <property type="evidence" value="ECO:0007669"/>
    <property type="project" value="InterPro"/>
</dbReference>
<evidence type="ECO:0000313" key="4">
    <source>
        <dbReference type="Proteomes" id="UP000485058"/>
    </source>
</evidence>
<dbReference type="Pfam" id="PF05327">
    <property type="entry name" value="RRN3"/>
    <property type="match status" value="1"/>
</dbReference>
<sequence>GASCCPGLCGPPGGDEPSLYTQLPAPAVAEAPVGRPICDGLLAAAVEHLLGIDVEIKWEDIVESPSGQEAEEEEVELPGAAEAAAEDIFALEGMSELEISGRHHANAPACAPSSGLRGGWEGAASMAGHASAAATPAAVPQDAVAPCGADASARDGSSPGSSGVNETANKLDSLMELAFAHLATRCDQAGGLQAVWEVLLAIFERSILNTHRSKFSQYLVFFMCYRHPEPCARTFIDFHLSRLHDDRQAPITRTACAAYLASFLARAAFVTPQQVLHALSQLTQFCHTYCRGVGSGLR</sequence>
<name>A0A699YMK7_HAELA</name>
<feature type="region of interest" description="Disordered" evidence="2">
    <location>
        <begin position="145"/>
        <end position="166"/>
    </location>
</feature>
<evidence type="ECO:0000256" key="2">
    <source>
        <dbReference type="SAM" id="MobiDB-lite"/>
    </source>
</evidence>
<evidence type="ECO:0000256" key="1">
    <source>
        <dbReference type="ARBA" id="ARBA00010098"/>
    </source>
</evidence>
<keyword evidence="4" id="KW-1185">Reference proteome</keyword>
<protein>
    <recommendedName>
        <fullName evidence="5">RNA polymerase I-specific transcription initiation factor RRN3</fullName>
    </recommendedName>
</protein>
<evidence type="ECO:0008006" key="5">
    <source>
        <dbReference type="Google" id="ProtNLM"/>
    </source>
</evidence>
<dbReference type="PANTHER" id="PTHR12790:SF0">
    <property type="entry name" value="RNA POLYMERASE I-SPECIFIC TRANSCRIPTION INITIATION FACTOR RRN3-RELATED"/>
    <property type="match status" value="1"/>
</dbReference>
<organism evidence="3 4">
    <name type="scientific">Haematococcus lacustris</name>
    <name type="common">Green alga</name>
    <name type="synonym">Haematococcus pluvialis</name>
    <dbReference type="NCBI Taxonomy" id="44745"/>
    <lineage>
        <taxon>Eukaryota</taxon>
        <taxon>Viridiplantae</taxon>
        <taxon>Chlorophyta</taxon>
        <taxon>core chlorophytes</taxon>
        <taxon>Chlorophyceae</taxon>
        <taxon>CS clade</taxon>
        <taxon>Chlamydomonadales</taxon>
        <taxon>Haematococcaceae</taxon>
        <taxon>Haematococcus</taxon>
    </lineage>
</organism>
<dbReference type="AlphaFoldDB" id="A0A699YMK7"/>
<feature type="non-terminal residue" evidence="3">
    <location>
        <position position="1"/>
    </location>
</feature>
<dbReference type="GO" id="GO:0001042">
    <property type="term" value="F:RNA polymerase I core binding"/>
    <property type="evidence" value="ECO:0007669"/>
    <property type="project" value="TreeGrafter"/>
</dbReference>
<proteinExistence type="inferred from homology"/>
<accession>A0A699YMK7</accession>
<dbReference type="GO" id="GO:0005634">
    <property type="term" value="C:nucleus"/>
    <property type="evidence" value="ECO:0007669"/>
    <property type="project" value="TreeGrafter"/>
</dbReference>
<reference evidence="3 4" key="1">
    <citation type="submission" date="2020-02" db="EMBL/GenBank/DDBJ databases">
        <title>Draft genome sequence of Haematococcus lacustris strain NIES-144.</title>
        <authorList>
            <person name="Morimoto D."/>
            <person name="Nakagawa S."/>
            <person name="Yoshida T."/>
            <person name="Sawayama S."/>
        </authorList>
    </citation>
    <scope>NUCLEOTIDE SEQUENCE [LARGE SCALE GENOMIC DNA]</scope>
    <source>
        <strain evidence="3 4">NIES-144</strain>
    </source>
</reference>